<evidence type="ECO:0000313" key="7">
    <source>
        <dbReference type="Proteomes" id="UP001458946"/>
    </source>
</evidence>
<dbReference type="RefSeq" id="WP_353542973.1">
    <property type="nucleotide sequence ID" value="NZ_BAABRN010000035.1"/>
</dbReference>
<evidence type="ECO:0000256" key="4">
    <source>
        <dbReference type="SAM" id="MobiDB-lite"/>
    </source>
</evidence>
<gene>
    <name evidence="6" type="ORF">Dxin01_02749</name>
</gene>
<feature type="domain" description="VRR-NUC" evidence="5">
    <location>
        <begin position="63"/>
        <end position="153"/>
    </location>
</feature>
<protein>
    <recommendedName>
        <fullName evidence="5">VRR-NUC domain-containing protein</fullName>
    </recommendedName>
</protein>
<dbReference type="Gene3D" id="3.40.1350.10">
    <property type="match status" value="1"/>
</dbReference>
<dbReference type="InterPro" id="IPR011856">
    <property type="entry name" value="tRNA_endonuc-like_dom_sf"/>
</dbReference>
<keyword evidence="7" id="KW-1185">Reference proteome</keyword>
<accession>A0ABP9VFI9</accession>
<dbReference type="InterPro" id="IPR014883">
    <property type="entry name" value="VRR_NUC"/>
</dbReference>
<comment type="caution">
    <text evidence="6">The sequence shown here is derived from an EMBL/GenBank/DDBJ whole genome shotgun (WGS) entry which is preliminary data.</text>
</comment>
<proteinExistence type="predicted"/>
<sequence>MAAVAAHARCGDHAGRRTLSHFTEAELREYRRRHPHLFPESQAPASATKPSAGLPRSASNGYVSEAAFQAAAVEQLIYLGWDVQEGPQGSKGGGPIFYTAGWPDLTIYRQDGQRRLWFAELKQPGNKPSPEQLACHARLRAAGFRVIVCWTLEELLAIEEEERP</sequence>
<feature type="region of interest" description="Disordered" evidence="4">
    <location>
        <begin position="37"/>
        <end position="56"/>
    </location>
</feature>
<evidence type="ECO:0000313" key="6">
    <source>
        <dbReference type="EMBL" id="GAA5503000.1"/>
    </source>
</evidence>
<evidence type="ECO:0000256" key="3">
    <source>
        <dbReference type="ARBA" id="ARBA00022801"/>
    </source>
</evidence>
<evidence type="ECO:0000256" key="1">
    <source>
        <dbReference type="ARBA" id="ARBA00001946"/>
    </source>
</evidence>
<organism evidence="6 7">
    <name type="scientific">Deinococcus xinjiangensis</name>
    <dbReference type="NCBI Taxonomy" id="457454"/>
    <lineage>
        <taxon>Bacteria</taxon>
        <taxon>Thermotogati</taxon>
        <taxon>Deinococcota</taxon>
        <taxon>Deinococci</taxon>
        <taxon>Deinococcales</taxon>
        <taxon>Deinococcaceae</taxon>
        <taxon>Deinococcus</taxon>
    </lineage>
</organism>
<comment type="cofactor">
    <cofactor evidence="1">
        <name>Mg(2+)</name>
        <dbReference type="ChEBI" id="CHEBI:18420"/>
    </cofactor>
</comment>
<keyword evidence="2" id="KW-0540">Nuclease</keyword>
<dbReference type="EMBL" id="BAABRN010000035">
    <property type="protein sequence ID" value="GAA5503000.1"/>
    <property type="molecule type" value="Genomic_DNA"/>
</dbReference>
<keyword evidence="3" id="KW-0378">Hydrolase</keyword>
<dbReference type="Proteomes" id="UP001458946">
    <property type="component" value="Unassembled WGS sequence"/>
</dbReference>
<evidence type="ECO:0000256" key="2">
    <source>
        <dbReference type="ARBA" id="ARBA00022722"/>
    </source>
</evidence>
<name>A0ABP9VFI9_9DEIO</name>
<evidence type="ECO:0000259" key="5">
    <source>
        <dbReference type="SMART" id="SM00990"/>
    </source>
</evidence>
<dbReference type="SMART" id="SM00990">
    <property type="entry name" value="VRR_NUC"/>
    <property type="match status" value="1"/>
</dbReference>
<reference evidence="6 7" key="1">
    <citation type="submission" date="2024-02" db="EMBL/GenBank/DDBJ databases">
        <title>Deinococcus xinjiangensis NBRC 107630.</title>
        <authorList>
            <person name="Ichikawa N."/>
            <person name="Katano-Makiyama Y."/>
            <person name="Hidaka K."/>
        </authorList>
    </citation>
    <scope>NUCLEOTIDE SEQUENCE [LARGE SCALE GENOMIC DNA]</scope>
    <source>
        <strain evidence="6 7">NBRC 107630</strain>
    </source>
</reference>